<evidence type="ECO:0000313" key="1">
    <source>
        <dbReference type="EMBL" id="ELT98867.1"/>
    </source>
</evidence>
<dbReference type="OrthoDB" id="419189at2759"/>
<reference evidence="3" key="1">
    <citation type="submission" date="2012-12" db="EMBL/GenBank/DDBJ databases">
        <authorList>
            <person name="Hellsten U."/>
            <person name="Grimwood J."/>
            <person name="Chapman J.A."/>
            <person name="Shapiro H."/>
            <person name="Aerts A."/>
            <person name="Otillar R.P."/>
            <person name="Terry A.Y."/>
            <person name="Boore J.L."/>
            <person name="Simakov O."/>
            <person name="Marletaz F."/>
            <person name="Cho S.-J."/>
            <person name="Edsinger-Gonzales E."/>
            <person name="Havlak P."/>
            <person name="Kuo D.-H."/>
            <person name="Larsson T."/>
            <person name="Lv J."/>
            <person name="Arendt D."/>
            <person name="Savage R."/>
            <person name="Osoegawa K."/>
            <person name="de Jong P."/>
            <person name="Lindberg D.R."/>
            <person name="Seaver E.C."/>
            <person name="Weisblat D.A."/>
            <person name="Putnam N.H."/>
            <person name="Grigoriev I.V."/>
            <person name="Rokhsar D.S."/>
        </authorList>
    </citation>
    <scope>NUCLEOTIDE SEQUENCE</scope>
    <source>
        <strain evidence="3">I ESC-2004</strain>
    </source>
</reference>
<dbReference type="EMBL" id="KB307500">
    <property type="protein sequence ID" value="ELT98867.1"/>
    <property type="molecule type" value="Genomic_DNA"/>
</dbReference>
<dbReference type="Proteomes" id="UP000014760">
    <property type="component" value="Unassembled WGS sequence"/>
</dbReference>
<dbReference type="Gene3D" id="3.60.10.10">
    <property type="entry name" value="Endonuclease/exonuclease/phosphatase"/>
    <property type="match status" value="1"/>
</dbReference>
<dbReference type="HOGENOM" id="CLU_624453_0_0_1"/>
<gene>
    <name evidence="1" type="ORF">CAPTEDRAFT_195903</name>
</gene>
<evidence type="ECO:0000313" key="2">
    <source>
        <dbReference type="EnsemblMetazoa" id="CapteP195903"/>
    </source>
</evidence>
<reference evidence="1 3" key="2">
    <citation type="journal article" date="2013" name="Nature">
        <title>Insights into bilaterian evolution from three spiralian genomes.</title>
        <authorList>
            <person name="Simakov O."/>
            <person name="Marletaz F."/>
            <person name="Cho S.J."/>
            <person name="Edsinger-Gonzales E."/>
            <person name="Havlak P."/>
            <person name="Hellsten U."/>
            <person name="Kuo D.H."/>
            <person name="Larsson T."/>
            <person name="Lv J."/>
            <person name="Arendt D."/>
            <person name="Savage R."/>
            <person name="Osoegawa K."/>
            <person name="de Jong P."/>
            <person name="Grimwood J."/>
            <person name="Chapman J.A."/>
            <person name="Shapiro H."/>
            <person name="Aerts A."/>
            <person name="Otillar R.P."/>
            <person name="Terry A.Y."/>
            <person name="Boore J.L."/>
            <person name="Grigoriev I.V."/>
            <person name="Lindberg D.R."/>
            <person name="Seaver E.C."/>
            <person name="Weisblat D.A."/>
            <person name="Putnam N.H."/>
            <person name="Rokhsar D.S."/>
        </authorList>
    </citation>
    <scope>NUCLEOTIDE SEQUENCE</scope>
    <source>
        <strain evidence="1 3">I ESC-2004</strain>
    </source>
</reference>
<name>R7TZ31_CAPTE</name>
<dbReference type="OMA" id="HACRDAR"/>
<dbReference type="AlphaFoldDB" id="R7TZ31"/>
<dbReference type="SUPFAM" id="SSF56219">
    <property type="entry name" value="DNase I-like"/>
    <property type="match status" value="1"/>
</dbReference>
<protein>
    <recommendedName>
        <fullName evidence="4">Endonuclease/exonuclease/phosphatase domain-containing protein</fullName>
    </recommendedName>
</protein>
<evidence type="ECO:0008006" key="4">
    <source>
        <dbReference type="Google" id="ProtNLM"/>
    </source>
</evidence>
<dbReference type="PANTHER" id="PTHR33776">
    <property type="entry name" value="ENDO/EXONUCLEASE/PHOSPHATASE DOMAIN-CONTAINING PROTEIN"/>
    <property type="match status" value="1"/>
</dbReference>
<proteinExistence type="predicted"/>
<dbReference type="EMBL" id="AMQN01010291">
    <property type="status" value="NOT_ANNOTATED_CDS"/>
    <property type="molecule type" value="Genomic_DNA"/>
</dbReference>
<organism evidence="1">
    <name type="scientific">Capitella teleta</name>
    <name type="common">Polychaete worm</name>
    <dbReference type="NCBI Taxonomy" id="283909"/>
    <lineage>
        <taxon>Eukaryota</taxon>
        <taxon>Metazoa</taxon>
        <taxon>Spiralia</taxon>
        <taxon>Lophotrochozoa</taxon>
        <taxon>Annelida</taxon>
        <taxon>Polychaeta</taxon>
        <taxon>Sedentaria</taxon>
        <taxon>Scolecida</taxon>
        <taxon>Capitellidae</taxon>
        <taxon>Capitella</taxon>
    </lineage>
</organism>
<reference evidence="2" key="3">
    <citation type="submission" date="2015-06" db="UniProtKB">
        <authorList>
            <consortium name="EnsemblMetazoa"/>
        </authorList>
    </citation>
    <scope>IDENTIFICATION</scope>
</reference>
<dbReference type="STRING" id="283909.R7TZ31"/>
<dbReference type="InterPro" id="IPR036691">
    <property type="entry name" value="Endo/exonu/phosph_ase_sf"/>
</dbReference>
<keyword evidence="3" id="KW-1185">Reference proteome</keyword>
<evidence type="ECO:0000313" key="3">
    <source>
        <dbReference type="Proteomes" id="UP000014760"/>
    </source>
</evidence>
<dbReference type="PANTHER" id="PTHR33776:SF4">
    <property type="entry name" value="ENDONUCLEASE_EXONUCLEASE_PHOSPHATASE DOMAIN-CONTAINING PROTEIN"/>
    <property type="match status" value="1"/>
</dbReference>
<dbReference type="EnsemblMetazoa" id="CapteT195903">
    <property type="protein sequence ID" value="CapteP195903"/>
    <property type="gene ID" value="CapteG195903"/>
</dbReference>
<accession>R7TZ31</accession>
<sequence length="439" mass="50708">MYDCSQKLTDSNRLREQKPHYEMVPDVNPSFSIRAEDCRYIAPDEIPNLCEHYMHSLRILHVNIRSLRANYDELLNLIASYEESNRALHVLFLCETALNDANTVLFGIPGFDAVYANRKSHQRGGVAIYVRKGLNFTQRPDLSIFSEGKFETIFIELSLCQNSQPIIFGEIYRVPSLNAPETIAFFDSFTSLLHRSNASIIFGTDQNLDLGKIDEHALTRNVYNLLESEGFLPTVNVPTRIEGVTKTIIDNIYIRGSLPSARTSVVEVKIADHLPIVLTVDFHMHCKKNSPLVIMHRKMDETIAQRIVDELGQCDWQSYENRDIDSAFEFFLSEMTRVLDRHAPAKQIKIPSKSFRREPWFTKGLQRSSRRLSKLYSTAAKCAKNLHQHTAYVKYRNVYNSEKRAAKQLYYDNLFSESKNDIKRTWKVLNDLTEKKRKG</sequence>